<evidence type="ECO:0000313" key="3">
    <source>
        <dbReference type="Proteomes" id="UP001107558"/>
    </source>
</evidence>
<evidence type="ECO:0000313" key="2">
    <source>
        <dbReference type="EMBL" id="KAG5666751.1"/>
    </source>
</evidence>
<feature type="signal peptide" evidence="1">
    <location>
        <begin position="1"/>
        <end position="18"/>
    </location>
</feature>
<gene>
    <name evidence="2" type="ORF">PVAND_014763</name>
</gene>
<protein>
    <submittedName>
        <fullName evidence="2">Uncharacterized protein</fullName>
    </submittedName>
</protein>
<proteinExistence type="predicted"/>
<organism evidence="2 3">
    <name type="scientific">Polypedilum vanderplanki</name>
    <name type="common">Sleeping chironomid midge</name>
    <dbReference type="NCBI Taxonomy" id="319348"/>
    <lineage>
        <taxon>Eukaryota</taxon>
        <taxon>Metazoa</taxon>
        <taxon>Ecdysozoa</taxon>
        <taxon>Arthropoda</taxon>
        <taxon>Hexapoda</taxon>
        <taxon>Insecta</taxon>
        <taxon>Pterygota</taxon>
        <taxon>Neoptera</taxon>
        <taxon>Endopterygota</taxon>
        <taxon>Diptera</taxon>
        <taxon>Nematocera</taxon>
        <taxon>Chironomoidea</taxon>
        <taxon>Chironomidae</taxon>
        <taxon>Chironominae</taxon>
        <taxon>Polypedilum</taxon>
        <taxon>Polypedilum</taxon>
    </lineage>
</organism>
<dbReference type="EMBL" id="JADBJN010000004">
    <property type="protein sequence ID" value="KAG5666751.1"/>
    <property type="molecule type" value="Genomic_DNA"/>
</dbReference>
<sequence length="228" mass="27475">MNFLILLFFFSFNYCALNNNLISLLKGVEKLLEFKLRTEIQTYFGKFEEKHLKCFREKLNLTNYDQVEATIVDENDESQRIVADLVGFIIDFCTLNENYEQKLQDDFIKNSSKKFDSEQVECYKQLFMRLEPESKLFEYSNENFQNCLERKKFEFHDKIVNQHKLLKTCKKKIKIEFELKEILEIIVSNTEEGKEELVKKSAKFLYNDWLKLIEVKINCEMEELRSFH</sequence>
<keyword evidence="3" id="KW-1185">Reference proteome</keyword>
<accession>A0A9J6BAN7</accession>
<reference evidence="2" key="1">
    <citation type="submission" date="2021-03" db="EMBL/GenBank/DDBJ databases">
        <title>Chromosome level genome of the anhydrobiotic midge Polypedilum vanderplanki.</title>
        <authorList>
            <person name="Yoshida Y."/>
            <person name="Kikawada T."/>
            <person name="Gusev O."/>
        </authorList>
    </citation>
    <scope>NUCLEOTIDE SEQUENCE</scope>
    <source>
        <strain evidence="2">NIAS01</strain>
        <tissue evidence="2">Whole body or cell culture</tissue>
    </source>
</reference>
<name>A0A9J6BAN7_POLVA</name>
<feature type="chain" id="PRO_5039919801" evidence="1">
    <location>
        <begin position="19"/>
        <end position="228"/>
    </location>
</feature>
<keyword evidence="1" id="KW-0732">Signal</keyword>
<dbReference type="AlphaFoldDB" id="A0A9J6BAN7"/>
<dbReference type="Proteomes" id="UP001107558">
    <property type="component" value="Chromosome 4"/>
</dbReference>
<evidence type="ECO:0000256" key="1">
    <source>
        <dbReference type="SAM" id="SignalP"/>
    </source>
</evidence>
<comment type="caution">
    <text evidence="2">The sequence shown here is derived from an EMBL/GenBank/DDBJ whole genome shotgun (WGS) entry which is preliminary data.</text>
</comment>